<reference evidence="2 3" key="1">
    <citation type="submission" date="2018-03" db="EMBL/GenBank/DDBJ databases">
        <title>Draft Genome Sequences of the Obligatory Marine Myxobacteria Enhygromyxa salina SWB007.</title>
        <authorList>
            <person name="Poehlein A."/>
            <person name="Moghaddam J.A."/>
            <person name="Harms H."/>
            <person name="Alanjari M."/>
            <person name="Koenig G.M."/>
            <person name="Daniel R."/>
            <person name="Schaeberle T.F."/>
        </authorList>
    </citation>
    <scope>NUCLEOTIDE SEQUENCE [LARGE SCALE GENOMIC DNA]</scope>
    <source>
        <strain evidence="2 3">SWB007</strain>
    </source>
</reference>
<sequence>MFACAHANRDHAVSRIVYGIYPNREAAEAAKRTLQTAATHRDREHEVATAAIHEHEIRPEDLPPAGRSVREAGLIGGVFVALCVALVLGLLRSGAFAGVGGPDALLGVSLGGVLVVSLVAGVFGGVVSGLGGSAENRAEFRRLENAVATGSVLLTIETTRERVRKLARAMKRNGARRTGSI</sequence>
<accession>A0A2S9XPI2</accession>
<name>A0A2S9XPI2_9BACT</name>
<feature type="transmembrane region" description="Helical" evidence="1">
    <location>
        <begin position="72"/>
        <end position="92"/>
    </location>
</feature>
<evidence type="ECO:0000313" key="2">
    <source>
        <dbReference type="EMBL" id="PRP94777.1"/>
    </source>
</evidence>
<keyword evidence="1" id="KW-0812">Transmembrane</keyword>
<evidence type="ECO:0000313" key="3">
    <source>
        <dbReference type="Proteomes" id="UP000238823"/>
    </source>
</evidence>
<comment type="caution">
    <text evidence="2">The sequence shown here is derived from an EMBL/GenBank/DDBJ whole genome shotgun (WGS) entry which is preliminary data.</text>
</comment>
<dbReference type="Proteomes" id="UP000238823">
    <property type="component" value="Unassembled WGS sequence"/>
</dbReference>
<proteinExistence type="predicted"/>
<keyword evidence="1" id="KW-1133">Transmembrane helix</keyword>
<gene>
    <name evidence="2" type="ORF">ENSA7_76000</name>
</gene>
<dbReference type="AlphaFoldDB" id="A0A2S9XPI2"/>
<keyword evidence="1" id="KW-0472">Membrane</keyword>
<feature type="transmembrane region" description="Helical" evidence="1">
    <location>
        <begin position="104"/>
        <end position="132"/>
    </location>
</feature>
<organism evidence="2 3">
    <name type="scientific">Enhygromyxa salina</name>
    <dbReference type="NCBI Taxonomy" id="215803"/>
    <lineage>
        <taxon>Bacteria</taxon>
        <taxon>Pseudomonadati</taxon>
        <taxon>Myxococcota</taxon>
        <taxon>Polyangia</taxon>
        <taxon>Nannocystales</taxon>
        <taxon>Nannocystaceae</taxon>
        <taxon>Enhygromyxa</taxon>
    </lineage>
</organism>
<evidence type="ECO:0000256" key="1">
    <source>
        <dbReference type="SAM" id="Phobius"/>
    </source>
</evidence>
<dbReference type="EMBL" id="PVNL01000139">
    <property type="protein sequence ID" value="PRP94777.1"/>
    <property type="molecule type" value="Genomic_DNA"/>
</dbReference>
<protein>
    <submittedName>
        <fullName evidence="2">Uncharacterized protein</fullName>
    </submittedName>
</protein>